<keyword evidence="5" id="KW-0206">Cytoskeleton</keyword>
<dbReference type="STRING" id="29655.A0A0K9NYM1"/>
<dbReference type="PANTHER" id="PTHR47067:SF7">
    <property type="entry name" value="TPX2 (TARGETING PROTEIN FOR XKLP2) PROTEIN FAMILY"/>
    <property type="match status" value="1"/>
</dbReference>
<evidence type="ECO:0000256" key="3">
    <source>
        <dbReference type="ARBA" id="ARBA00022490"/>
    </source>
</evidence>
<dbReference type="OMA" id="KWHIFSA"/>
<feature type="compositionally biased region" description="Polar residues" evidence="7">
    <location>
        <begin position="317"/>
        <end position="327"/>
    </location>
</feature>
<dbReference type="Proteomes" id="UP000036987">
    <property type="component" value="Unassembled WGS sequence"/>
</dbReference>
<accession>A0A0K9NYM1</accession>
<keyword evidence="3" id="KW-0963">Cytoplasm</keyword>
<gene>
    <name evidence="9" type="ORF">ZOSMA_4G02010</name>
</gene>
<dbReference type="PANTHER" id="PTHR47067">
    <property type="entry name" value="TPX2 (TARGETING PROTEIN FOR XKLP2) PROTEIN FAMILY-RELATED"/>
    <property type="match status" value="1"/>
</dbReference>
<keyword evidence="10" id="KW-1185">Reference proteome</keyword>
<reference evidence="10" key="1">
    <citation type="journal article" date="2016" name="Nature">
        <title>The genome of the seagrass Zostera marina reveals angiosperm adaptation to the sea.</title>
        <authorList>
            <person name="Olsen J.L."/>
            <person name="Rouze P."/>
            <person name="Verhelst B."/>
            <person name="Lin Y.-C."/>
            <person name="Bayer T."/>
            <person name="Collen J."/>
            <person name="Dattolo E."/>
            <person name="De Paoli E."/>
            <person name="Dittami S."/>
            <person name="Maumus F."/>
            <person name="Michel G."/>
            <person name="Kersting A."/>
            <person name="Lauritano C."/>
            <person name="Lohaus R."/>
            <person name="Toepel M."/>
            <person name="Tonon T."/>
            <person name="Vanneste K."/>
            <person name="Amirebrahimi M."/>
            <person name="Brakel J."/>
            <person name="Bostroem C."/>
            <person name="Chovatia M."/>
            <person name="Grimwood J."/>
            <person name="Jenkins J.W."/>
            <person name="Jueterbock A."/>
            <person name="Mraz A."/>
            <person name="Stam W.T."/>
            <person name="Tice H."/>
            <person name="Bornberg-Bauer E."/>
            <person name="Green P.J."/>
            <person name="Pearson G.A."/>
            <person name="Procaccini G."/>
            <person name="Duarte C.M."/>
            <person name="Schmutz J."/>
            <person name="Reusch T.B.H."/>
            <person name="Van de Peer Y."/>
        </authorList>
    </citation>
    <scope>NUCLEOTIDE SEQUENCE [LARGE SCALE GENOMIC DNA]</scope>
    <source>
        <strain evidence="10">cv. Finnish</strain>
    </source>
</reference>
<feature type="compositionally biased region" description="Polar residues" evidence="7">
    <location>
        <begin position="383"/>
        <end position="404"/>
    </location>
</feature>
<feature type="coiled-coil region" evidence="6">
    <location>
        <begin position="426"/>
        <end position="458"/>
    </location>
</feature>
<feature type="region of interest" description="Disordered" evidence="7">
    <location>
        <begin position="304"/>
        <end position="327"/>
    </location>
</feature>
<comment type="subcellular location">
    <subcellularLocation>
        <location evidence="1">Cytoplasm</location>
        <location evidence="1">Cytoskeleton</location>
    </subcellularLocation>
</comment>
<evidence type="ECO:0000256" key="6">
    <source>
        <dbReference type="SAM" id="Coils"/>
    </source>
</evidence>
<feature type="domain" description="TPX2 C-terminal" evidence="8">
    <location>
        <begin position="411"/>
        <end position="476"/>
    </location>
</feature>
<dbReference type="OrthoDB" id="758458at2759"/>
<dbReference type="InterPro" id="IPR044216">
    <property type="entry name" value="WDL7"/>
</dbReference>
<dbReference type="GO" id="GO:0005874">
    <property type="term" value="C:microtubule"/>
    <property type="evidence" value="ECO:0007669"/>
    <property type="project" value="UniProtKB-KW"/>
</dbReference>
<evidence type="ECO:0000313" key="10">
    <source>
        <dbReference type="Proteomes" id="UP000036987"/>
    </source>
</evidence>
<evidence type="ECO:0000256" key="1">
    <source>
        <dbReference type="ARBA" id="ARBA00004245"/>
    </source>
</evidence>
<organism evidence="9 10">
    <name type="scientific">Zostera marina</name>
    <name type="common">Eelgrass</name>
    <dbReference type="NCBI Taxonomy" id="29655"/>
    <lineage>
        <taxon>Eukaryota</taxon>
        <taxon>Viridiplantae</taxon>
        <taxon>Streptophyta</taxon>
        <taxon>Embryophyta</taxon>
        <taxon>Tracheophyta</taxon>
        <taxon>Spermatophyta</taxon>
        <taxon>Magnoliopsida</taxon>
        <taxon>Liliopsida</taxon>
        <taxon>Zosteraceae</taxon>
        <taxon>Zostera</taxon>
    </lineage>
</organism>
<dbReference type="EMBL" id="LFYR01001430">
    <property type="protein sequence ID" value="KMZ61911.1"/>
    <property type="molecule type" value="Genomic_DNA"/>
</dbReference>
<evidence type="ECO:0000256" key="7">
    <source>
        <dbReference type="SAM" id="MobiDB-lite"/>
    </source>
</evidence>
<feature type="region of interest" description="Disordered" evidence="7">
    <location>
        <begin position="372"/>
        <end position="404"/>
    </location>
</feature>
<protein>
    <recommendedName>
        <fullName evidence="8">TPX2 C-terminal domain-containing protein</fullName>
    </recommendedName>
</protein>
<keyword evidence="4" id="KW-0493">Microtubule</keyword>
<comment type="caution">
    <text evidence="9">The sequence shown here is derived from an EMBL/GenBank/DDBJ whole genome shotgun (WGS) entry which is preliminary data.</text>
</comment>
<evidence type="ECO:0000256" key="4">
    <source>
        <dbReference type="ARBA" id="ARBA00022701"/>
    </source>
</evidence>
<dbReference type="Pfam" id="PF06886">
    <property type="entry name" value="TPX2"/>
    <property type="match status" value="1"/>
</dbReference>
<proteinExistence type="inferred from homology"/>
<dbReference type="InterPro" id="IPR027329">
    <property type="entry name" value="TPX2_C"/>
</dbReference>
<comment type="similarity">
    <text evidence="2">Belongs to the TPX2 family.</text>
</comment>
<evidence type="ECO:0000313" key="9">
    <source>
        <dbReference type="EMBL" id="KMZ61911.1"/>
    </source>
</evidence>
<sequence>MEERTCVAAVPENEPAKFDPYSVLRESVSFGRYVSESLDWGKWSSFSQNRYLEEAENCSSRGAVAQMKAHFEDHYKKIASKKAAALLEQENLVAEIGEQGRESDLSFSVVHGEFELVEHDVIAEEQLKEDAEIGNRDCESDLSFSVLHEDLELVEHDVIEEEQLKDDDNVVDVSIKMEHELSEAKQSITLDSVDVLHVNLEEINPSKPTSPSQNQVPLEPLVEVENIEKDELQIGRRIPLHKSPLKENFTYSNQDNLSSSDIKRKSTKMRSPYLKLISKSISSSPETISEKYAKDNKIKKIPQMFPSSSCKAERSDQISSKPSPNARSTRFSCFKLSNVTNSHVISTKPSPENKSKYFKTAPLLSDKRNITTLQDGKAESRNGRLSVSESGKTSKNTYRNSSASPQSASLFCFWSKERAERRKEYILKMEEKLNAQRLERAAKNKQKADNELKILRQSLGFKARPMPDFYHKRDTSTTEVKKVRNLIMC</sequence>
<evidence type="ECO:0000256" key="5">
    <source>
        <dbReference type="ARBA" id="ARBA00023212"/>
    </source>
</evidence>
<name>A0A0K9NYM1_ZOSMR</name>
<keyword evidence="6" id="KW-0175">Coiled coil</keyword>
<dbReference type="AlphaFoldDB" id="A0A0K9NYM1"/>
<evidence type="ECO:0000259" key="8">
    <source>
        <dbReference type="Pfam" id="PF06886"/>
    </source>
</evidence>
<evidence type="ECO:0000256" key="2">
    <source>
        <dbReference type="ARBA" id="ARBA00005885"/>
    </source>
</evidence>